<gene>
    <name evidence="2" type="ORF">FEM33_23110</name>
</gene>
<feature type="transmembrane region" description="Helical" evidence="1">
    <location>
        <begin position="349"/>
        <end position="369"/>
    </location>
</feature>
<feature type="transmembrane region" description="Helical" evidence="1">
    <location>
        <begin position="236"/>
        <end position="263"/>
    </location>
</feature>
<feature type="transmembrane region" description="Helical" evidence="1">
    <location>
        <begin position="206"/>
        <end position="227"/>
    </location>
</feature>
<dbReference type="OrthoDB" id="956244at2"/>
<keyword evidence="1" id="KW-0812">Transmembrane</keyword>
<dbReference type="RefSeq" id="WP_139014332.1">
    <property type="nucleotide sequence ID" value="NZ_VBSN01000069.1"/>
</dbReference>
<dbReference type="EMBL" id="VBSN01000069">
    <property type="protein sequence ID" value="KAA6434169.1"/>
    <property type="molecule type" value="Genomic_DNA"/>
</dbReference>
<accession>A0A5M8QDS7</accession>
<feature type="transmembrane region" description="Helical" evidence="1">
    <location>
        <begin position="62"/>
        <end position="83"/>
    </location>
</feature>
<feature type="transmembrane region" description="Helical" evidence="1">
    <location>
        <begin position="381"/>
        <end position="403"/>
    </location>
</feature>
<feature type="transmembrane region" description="Helical" evidence="1">
    <location>
        <begin position="409"/>
        <end position="427"/>
    </location>
</feature>
<reference evidence="2 3" key="1">
    <citation type="submission" date="2019-05" db="EMBL/GenBank/DDBJ databases">
        <authorList>
            <person name="Qu J.-H."/>
        </authorList>
    </citation>
    <scope>NUCLEOTIDE SEQUENCE [LARGE SCALE GENOMIC DNA]</scope>
    <source>
        <strain evidence="2 3">NS28</strain>
    </source>
</reference>
<feature type="transmembrane region" description="Helical" evidence="1">
    <location>
        <begin position="275"/>
        <end position="298"/>
    </location>
</feature>
<dbReference type="Proteomes" id="UP000323994">
    <property type="component" value="Unassembled WGS sequence"/>
</dbReference>
<name>A0A5M8QDS7_9BACT</name>
<sequence length="499" mass="57682">MNIRTLRSLSLGYLLLPNLIFFYFWTNLVIAVVGIVLLLYLFTTVLLQNNPVSETTLNAKDLLLLTIVALIITFMSGISGLSYQTFDYWCHNTKFYELFKYDWPIRIPLDGPVISYYYGYYVVPAIFSKLTGSISEAFIFIWTFIGFFLGISWVYVVLNRKMLYVLLAMAIGDTPHVIKTVFYKITGHLYEFGDFGIESWSNFENLLWVPNQVIPTLIVGGMFVYILKNRLPLENIVFPVALTFWWAVFPAFTSGLLAGLLIVRKWLLAGFRLDWKLVINSVILPFTACLPVLIFFLSHEEAPISGFIWQFPDSMSSRVIEYSINIGLNLLIFYLAFRYFRSERQRALPSIPFFLILAFIMIFPIYRIGKVNDFLFRGLMPYLLIVGMYLFYPLASVSAATAWHMIRKSAYSILLFLLLTSCCLIAAGRFVRSMKVNVVTQRFIPEKTGFQPIPYDAYANIYEVLKDKWTQLEADQYLGKRDSFYELKMAPAKPLDNQE</sequence>
<feature type="transmembrane region" description="Helical" evidence="1">
    <location>
        <begin position="20"/>
        <end position="42"/>
    </location>
</feature>
<keyword evidence="1" id="KW-1133">Transmembrane helix</keyword>
<keyword evidence="1" id="KW-0472">Membrane</keyword>
<organism evidence="2 3">
    <name type="scientific">Dyadobacter flavalbus</name>
    <dbReference type="NCBI Taxonomy" id="2579942"/>
    <lineage>
        <taxon>Bacteria</taxon>
        <taxon>Pseudomonadati</taxon>
        <taxon>Bacteroidota</taxon>
        <taxon>Cytophagia</taxon>
        <taxon>Cytophagales</taxon>
        <taxon>Spirosomataceae</taxon>
        <taxon>Dyadobacter</taxon>
    </lineage>
</organism>
<feature type="transmembrane region" description="Helical" evidence="1">
    <location>
        <begin position="137"/>
        <end position="156"/>
    </location>
</feature>
<evidence type="ECO:0000313" key="2">
    <source>
        <dbReference type="EMBL" id="KAA6434169.1"/>
    </source>
</evidence>
<keyword evidence="3" id="KW-1185">Reference proteome</keyword>
<protein>
    <submittedName>
        <fullName evidence="2">Uncharacterized protein</fullName>
    </submittedName>
</protein>
<feature type="transmembrane region" description="Helical" evidence="1">
    <location>
        <begin position="319"/>
        <end position="337"/>
    </location>
</feature>
<comment type="caution">
    <text evidence="2">The sequence shown here is derived from an EMBL/GenBank/DDBJ whole genome shotgun (WGS) entry which is preliminary data.</text>
</comment>
<evidence type="ECO:0000313" key="3">
    <source>
        <dbReference type="Proteomes" id="UP000323994"/>
    </source>
</evidence>
<dbReference type="AlphaFoldDB" id="A0A5M8QDS7"/>
<proteinExistence type="predicted"/>
<evidence type="ECO:0000256" key="1">
    <source>
        <dbReference type="SAM" id="Phobius"/>
    </source>
</evidence>